<gene>
    <name evidence="1" type="ORF">RradSPS_1773</name>
    <name evidence="2" type="ORF">SIL72_10535</name>
</gene>
<name>A0A023X4G1_RUBRA</name>
<evidence type="ECO:0000313" key="1">
    <source>
        <dbReference type="EMBL" id="AHY47056.1"/>
    </source>
</evidence>
<evidence type="ECO:0000313" key="3">
    <source>
        <dbReference type="Proteomes" id="UP000025229"/>
    </source>
</evidence>
<sequence length="429" mass="46974">MLRTEHVMARLYRGRLFPHRLDPKDKKVLEAAAAAISAYEEHVGGVRSELVSALSELEETAGPKLDARRGFRIVRAFGKLLEERAQWSAPAEVDAYLLRTRIYELASALPEMPAAEAGLLELPTRADVLLQAAREAGLPDGETAAGLMFSDRQSAQVLSEFARLTPEGLVERYNVAQVQGVLYAARELAVDLDAEADSRLVFHYVKRMGLIHAIEPRYGGFGGYRLTLDGPLSLFGPTRKYGLRLAKFLPGLMLTGPWKLRATVDWKGRDALLELDSEGFDARSHYLGPKTDEEQEAVRESFVRAWERARETGGWTLSGSQRILNFPEHGAALVPDFTLTHENGTEAHLEILGFWSERSLVERIALVRAAVERGERVLVAASENAGASKGALAEAVRGGVVPFKGRLPAKTVLQALESPAEGRTDGGSA</sequence>
<dbReference type="eggNOG" id="COG3372">
    <property type="taxonomic scope" value="Bacteria"/>
</dbReference>
<dbReference type="STRING" id="42256.RradSPS_1773"/>
<dbReference type="RefSeq" id="WP_038682060.1">
    <property type="nucleotide sequence ID" value="NZ_CP007514.1"/>
</dbReference>
<dbReference type="PANTHER" id="PTHR39640">
    <property type="entry name" value="VNG6129C"/>
    <property type="match status" value="1"/>
</dbReference>
<reference evidence="2" key="2">
    <citation type="submission" date="2023-11" db="EMBL/GenBank/DDBJ databases">
        <title>MicrobeMod: A computational toolkit for identifying prokaryotic methylation and restriction-modification with nanopore sequencing.</title>
        <authorList>
            <person name="Crits-Christoph A."/>
            <person name="Kang S.C."/>
            <person name="Lee H."/>
            <person name="Ostrov N."/>
        </authorList>
    </citation>
    <scope>NUCLEOTIDE SEQUENCE</scope>
    <source>
        <strain evidence="2">ATCC 51242</strain>
    </source>
</reference>
<reference evidence="1 3" key="1">
    <citation type="submission" date="2014-03" db="EMBL/GenBank/DDBJ databases">
        <title>Complete genome sequence of the Radio-Resistant Rubrobacter radiotolerans RSPS-4.</title>
        <authorList>
            <person name="Egas C.C."/>
            <person name="Barroso C.C."/>
            <person name="Froufe H.J.C."/>
            <person name="Pacheco J.J."/>
            <person name="Albuquerque L.L."/>
            <person name="da Costa M.M.S."/>
        </authorList>
    </citation>
    <scope>NUCLEOTIDE SEQUENCE [LARGE SCALE GENOMIC DNA]</scope>
    <source>
        <strain evidence="1 3">RSPS-4</strain>
    </source>
</reference>
<dbReference type="InterPro" id="IPR008508">
    <property type="entry name" value="Bax1"/>
</dbReference>
<accession>A0A023X4G1</accession>
<dbReference type="Proteomes" id="UP000025229">
    <property type="component" value="Chromosome"/>
</dbReference>
<dbReference type="EMBL" id="JAWXXX010000001">
    <property type="protein sequence ID" value="MDX5894462.1"/>
    <property type="molecule type" value="Genomic_DNA"/>
</dbReference>
<keyword evidence="3" id="KW-1185">Reference proteome</keyword>
<dbReference type="Pfam" id="PF05626">
    <property type="entry name" value="DUF790"/>
    <property type="match status" value="1"/>
</dbReference>
<dbReference type="OrthoDB" id="5292613at2"/>
<evidence type="ECO:0000313" key="2">
    <source>
        <dbReference type="EMBL" id="MDX5894462.1"/>
    </source>
</evidence>
<protein>
    <submittedName>
        <fullName evidence="2">DUF790 family protein</fullName>
    </submittedName>
</protein>
<dbReference type="HOGENOM" id="CLU_038336_0_0_11"/>
<proteinExistence type="predicted"/>
<dbReference type="KEGG" id="rrd:RradSPS_1773"/>
<dbReference type="PANTHER" id="PTHR39640:SF1">
    <property type="entry name" value="DUF790 FAMILY PROTEIN"/>
    <property type="match status" value="1"/>
</dbReference>
<dbReference type="AlphaFoldDB" id="A0A023X4G1"/>
<organism evidence="1 3">
    <name type="scientific">Rubrobacter radiotolerans</name>
    <name type="common">Arthrobacter radiotolerans</name>
    <dbReference type="NCBI Taxonomy" id="42256"/>
    <lineage>
        <taxon>Bacteria</taxon>
        <taxon>Bacillati</taxon>
        <taxon>Actinomycetota</taxon>
        <taxon>Rubrobacteria</taxon>
        <taxon>Rubrobacterales</taxon>
        <taxon>Rubrobacteraceae</taxon>
        <taxon>Rubrobacter</taxon>
    </lineage>
</organism>
<dbReference type="Proteomes" id="UP001281130">
    <property type="component" value="Unassembled WGS sequence"/>
</dbReference>
<dbReference type="EMBL" id="CP007514">
    <property type="protein sequence ID" value="AHY47056.1"/>
    <property type="molecule type" value="Genomic_DNA"/>
</dbReference>